<dbReference type="PATRIC" id="fig|907348.3.peg.1856"/>
<reference evidence="3 4" key="1">
    <citation type="submission" date="2011-09" db="EMBL/GenBank/DDBJ databases">
        <title>The draft genome of Treponema saccharophilum DSM 2985.</title>
        <authorList>
            <consortium name="US DOE Joint Genome Institute (JGI-PGF)"/>
            <person name="Lucas S."/>
            <person name="Copeland A."/>
            <person name="Lapidus A."/>
            <person name="Glavina del Rio T."/>
            <person name="Dalin E."/>
            <person name="Tice H."/>
            <person name="Bruce D."/>
            <person name="Goodwin L."/>
            <person name="Pitluck S."/>
            <person name="Peters L."/>
            <person name="Kyrpides N."/>
            <person name="Mavromatis K."/>
            <person name="Ivanova N."/>
            <person name="Markowitz V."/>
            <person name="Cheng J.-F."/>
            <person name="Hugenholtz P."/>
            <person name="Woyke T."/>
            <person name="Wu D."/>
            <person name="Gronow S."/>
            <person name="Wellnitz S."/>
            <person name="Brambilla E."/>
            <person name="Klenk H.-P."/>
            <person name="Eisen J.A."/>
        </authorList>
    </citation>
    <scope>NUCLEOTIDE SEQUENCE [LARGE SCALE GENOMIC DNA]</scope>
    <source>
        <strain evidence="3 4">DSM 2985</strain>
    </source>
</reference>
<dbReference type="Pfam" id="PF01026">
    <property type="entry name" value="TatD_DNase"/>
    <property type="match status" value="1"/>
</dbReference>
<keyword evidence="2" id="KW-0378">Hydrolase</keyword>
<proteinExistence type="inferred from homology"/>
<organism evidence="3 4">
    <name type="scientific">Treponema saccharophilum DSM 2985</name>
    <dbReference type="NCBI Taxonomy" id="907348"/>
    <lineage>
        <taxon>Bacteria</taxon>
        <taxon>Pseudomonadati</taxon>
        <taxon>Spirochaetota</taxon>
        <taxon>Spirochaetia</taxon>
        <taxon>Spirochaetales</taxon>
        <taxon>Treponemataceae</taxon>
        <taxon>Treponema</taxon>
    </lineage>
</organism>
<protein>
    <submittedName>
        <fullName evidence="3">TatD-related deoxyribonuclease</fullName>
    </submittedName>
</protein>
<dbReference type="PANTHER" id="PTHR46124:SF2">
    <property type="entry name" value="D-AMINOACYL-TRNA DEACYLASE"/>
    <property type="match status" value="1"/>
</dbReference>
<dbReference type="AlphaFoldDB" id="H7ELR3"/>
<evidence type="ECO:0000313" key="4">
    <source>
        <dbReference type="Proteomes" id="UP000003571"/>
    </source>
</evidence>
<dbReference type="eggNOG" id="COG0084">
    <property type="taxonomic scope" value="Bacteria"/>
</dbReference>
<dbReference type="EMBL" id="AGRW01000049">
    <property type="protein sequence ID" value="EIC01604.1"/>
    <property type="molecule type" value="Genomic_DNA"/>
</dbReference>
<name>H7ELR3_9SPIR</name>
<dbReference type="Gene3D" id="3.20.20.140">
    <property type="entry name" value="Metal-dependent hydrolases"/>
    <property type="match status" value="1"/>
</dbReference>
<keyword evidence="4" id="KW-1185">Reference proteome</keyword>
<dbReference type="InterPro" id="IPR001130">
    <property type="entry name" value="TatD-like"/>
</dbReference>
<gene>
    <name evidence="3" type="ORF">TresaDRAFT_1213</name>
</gene>
<dbReference type="InterPro" id="IPR018228">
    <property type="entry name" value="DNase_TatD-rel_CS"/>
</dbReference>
<dbReference type="PROSITE" id="PS01090">
    <property type="entry name" value="TATD_2"/>
    <property type="match status" value="1"/>
</dbReference>
<evidence type="ECO:0000256" key="1">
    <source>
        <dbReference type="ARBA" id="ARBA00009275"/>
    </source>
</evidence>
<sequence>MRDRALDGAAILSGLCARETFFALDIGTEADDLIERLNFVEEAASALSDGERERVRALVKFSAGIWPSVEEISARHERMGILEDKIAKFSAADGKRLVAIGECGLDHHWNPAGADGRSADDFDSEMLRGEEELFEMQLQLASSLDLPVIVHSREAFDGTVSALRNMDSHRGIIHCYSYGIDEARVFLDLGYHIAFGGAVTYAKKSRIEEMAALLRFVPDDRILIETDSPYLAPVPFRGQVNTPILVEYVYNFVASARSVTPSALSATVDGNISKLFRL</sequence>
<evidence type="ECO:0000256" key="2">
    <source>
        <dbReference type="ARBA" id="ARBA00022801"/>
    </source>
</evidence>
<dbReference type="GO" id="GO:0005829">
    <property type="term" value="C:cytosol"/>
    <property type="evidence" value="ECO:0007669"/>
    <property type="project" value="TreeGrafter"/>
</dbReference>
<dbReference type="InterPro" id="IPR032466">
    <property type="entry name" value="Metal_Hydrolase"/>
</dbReference>
<dbReference type="CDD" id="cd01310">
    <property type="entry name" value="TatD_DNAse"/>
    <property type="match status" value="1"/>
</dbReference>
<comment type="caution">
    <text evidence="3">The sequence shown here is derived from an EMBL/GenBank/DDBJ whole genome shotgun (WGS) entry which is preliminary data.</text>
</comment>
<dbReference type="PROSITE" id="PS01091">
    <property type="entry name" value="TATD_3"/>
    <property type="match status" value="1"/>
</dbReference>
<dbReference type="SUPFAM" id="SSF51556">
    <property type="entry name" value="Metallo-dependent hydrolases"/>
    <property type="match status" value="1"/>
</dbReference>
<dbReference type="Proteomes" id="UP000003571">
    <property type="component" value="Unassembled WGS sequence"/>
</dbReference>
<dbReference type="PANTHER" id="PTHR46124">
    <property type="entry name" value="D-AMINOACYL-TRNA DEACYLASE"/>
    <property type="match status" value="1"/>
</dbReference>
<dbReference type="GO" id="GO:0016788">
    <property type="term" value="F:hydrolase activity, acting on ester bonds"/>
    <property type="evidence" value="ECO:0007669"/>
    <property type="project" value="InterPro"/>
</dbReference>
<dbReference type="STRING" id="907348.TresaDRAFT_1213"/>
<comment type="similarity">
    <text evidence="1">Belongs to the metallo-dependent hydrolases superfamily. TatD-type hydrolase family.</text>
</comment>
<evidence type="ECO:0000313" key="3">
    <source>
        <dbReference type="EMBL" id="EIC01604.1"/>
    </source>
</evidence>
<accession>H7ELR3</accession>